<evidence type="ECO:0000259" key="7">
    <source>
        <dbReference type="PROSITE" id="PS50950"/>
    </source>
</evidence>
<evidence type="ECO:0000256" key="5">
    <source>
        <dbReference type="PROSITE-ProRule" id="PRU00309"/>
    </source>
</evidence>
<dbReference type="SMART" id="SM00692">
    <property type="entry name" value="DM3"/>
    <property type="match status" value="1"/>
</dbReference>
<dbReference type="Proteomes" id="UP001549920">
    <property type="component" value="Unassembled WGS sequence"/>
</dbReference>
<evidence type="ECO:0000313" key="8">
    <source>
        <dbReference type="EMBL" id="KAL0870835.1"/>
    </source>
</evidence>
<comment type="caution">
    <text evidence="8">The sequence shown here is derived from an EMBL/GenBank/DDBJ whole genome shotgun (WGS) entry which is preliminary data.</text>
</comment>
<keyword evidence="1" id="KW-0479">Metal-binding</keyword>
<feature type="domain" description="THAP-type" evidence="7">
    <location>
        <begin position="1"/>
        <end position="85"/>
    </location>
</feature>
<evidence type="ECO:0000256" key="2">
    <source>
        <dbReference type="ARBA" id="ARBA00022771"/>
    </source>
</evidence>
<evidence type="ECO:0000256" key="3">
    <source>
        <dbReference type="ARBA" id="ARBA00022833"/>
    </source>
</evidence>
<keyword evidence="2 5" id="KW-0863">Zinc-finger</keyword>
<evidence type="ECO:0000256" key="6">
    <source>
        <dbReference type="SAM" id="MobiDB-lite"/>
    </source>
</evidence>
<accession>A0ABR3HKC0</accession>
<reference evidence="8 9" key="1">
    <citation type="submission" date="2024-06" db="EMBL/GenBank/DDBJ databases">
        <title>A chromosome-level genome assembly of beet webworm, Loxostege sticticalis.</title>
        <authorList>
            <person name="Zhang Y."/>
        </authorList>
    </citation>
    <scope>NUCLEOTIDE SEQUENCE [LARGE SCALE GENOMIC DNA]</scope>
    <source>
        <strain evidence="8">AQ026</strain>
        <tissue evidence="8">Whole body</tissue>
    </source>
</reference>
<dbReference type="SUPFAM" id="SSF57716">
    <property type="entry name" value="Glucocorticoid receptor-like (DNA-binding domain)"/>
    <property type="match status" value="1"/>
</dbReference>
<name>A0ABR3HKC0_LOXSC</name>
<keyword evidence="3" id="KW-0862">Zinc</keyword>
<dbReference type="PROSITE" id="PS50950">
    <property type="entry name" value="ZF_THAP"/>
    <property type="match status" value="1"/>
</dbReference>
<dbReference type="InterPro" id="IPR026516">
    <property type="entry name" value="THAP1/10"/>
</dbReference>
<dbReference type="Gene3D" id="6.20.210.20">
    <property type="entry name" value="THAP domain"/>
    <property type="match status" value="1"/>
</dbReference>
<keyword evidence="4 5" id="KW-0238">DNA-binding</keyword>
<evidence type="ECO:0000256" key="4">
    <source>
        <dbReference type="ARBA" id="ARBA00023125"/>
    </source>
</evidence>
<dbReference type="EMBL" id="JBEUOH010000017">
    <property type="protein sequence ID" value="KAL0870835.1"/>
    <property type="molecule type" value="Genomic_DNA"/>
</dbReference>
<evidence type="ECO:0000256" key="1">
    <source>
        <dbReference type="ARBA" id="ARBA00022723"/>
    </source>
</evidence>
<evidence type="ECO:0000313" key="9">
    <source>
        <dbReference type="Proteomes" id="UP001549920"/>
    </source>
</evidence>
<keyword evidence="9" id="KW-1185">Reference proteome</keyword>
<proteinExistence type="predicted"/>
<feature type="region of interest" description="Disordered" evidence="6">
    <location>
        <begin position="86"/>
        <end position="105"/>
    </location>
</feature>
<dbReference type="InterPro" id="IPR006612">
    <property type="entry name" value="THAP_Znf"/>
</dbReference>
<protein>
    <recommendedName>
        <fullName evidence="7">THAP-type domain-containing protein</fullName>
    </recommendedName>
</protein>
<gene>
    <name evidence="8" type="ORF">ABMA27_004680</name>
</gene>
<dbReference type="Pfam" id="PF05485">
    <property type="entry name" value="THAP"/>
    <property type="match status" value="1"/>
</dbReference>
<dbReference type="SMART" id="SM00980">
    <property type="entry name" value="THAP"/>
    <property type="match status" value="1"/>
</dbReference>
<sequence length="231" mass="26999">MTSRKYCAAFGCMNSSITHPEITFFKLPGSSERRLQWLQRIHRDDLENKSNFSSYRVCENHFNLEDVLQSPNRKLLKKNALPLLMPPSLASTDPGVSRKEDKQTQTAPLVVNENFTQTENATNEMFTQTSTSRSRNTPRKRKLKVERRKTIKLHETENKTQKDYIIYCLNLYYISPQAYRFLQSALCLPCPSTLYKHYFPITTEINERAMSVLKLKVTQMTELEKKLLSYD</sequence>
<dbReference type="InterPro" id="IPR038441">
    <property type="entry name" value="THAP_Znf_sf"/>
</dbReference>
<dbReference type="PANTHER" id="PTHR46600:SF11">
    <property type="entry name" value="THAP DOMAIN-CONTAINING PROTEIN 10"/>
    <property type="match status" value="1"/>
</dbReference>
<dbReference type="PANTHER" id="PTHR46600">
    <property type="entry name" value="THAP DOMAIN-CONTAINING"/>
    <property type="match status" value="1"/>
</dbReference>
<organism evidence="8 9">
    <name type="scientific">Loxostege sticticalis</name>
    <name type="common">Beet webworm moth</name>
    <dbReference type="NCBI Taxonomy" id="481309"/>
    <lineage>
        <taxon>Eukaryota</taxon>
        <taxon>Metazoa</taxon>
        <taxon>Ecdysozoa</taxon>
        <taxon>Arthropoda</taxon>
        <taxon>Hexapoda</taxon>
        <taxon>Insecta</taxon>
        <taxon>Pterygota</taxon>
        <taxon>Neoptera</taxon>
        <taxon>Endopterygota</taxon>
        <taxon>Lepidoptera</taxon>
        <taxon>Glossata</taxon>
        <taxon>Ditrysia</taxon>
        <taxon>Pyraloidea</taxon>
        <taxon>Crambidae</taxon>
        <taxon>Pyraustinae</taxon>
        <taxon>Loxostege</taxon>
    </lineage>
</organism>